<name>A0A152A7K3_TIELA</name>
<keyword evidence="1" id="KW-1133">Transmembrane helix</keyword>
<keyword evidence="1" id="KW-0812">Transmembrane</keyword>
<dbReference type="Proteomes" id="UP000076078">
    <property type="component" value="Unassembled WGS sequence"/>
</dbReference>
<feature type="transmembrane region" description="Helical" evidence="1">
    <location>
        <begin position="240"/>
        <end position="263"/>
    </location>
</feature>
<protein>
    <submittedName>
        <fullName evidence="2">Uncharacterized protein</fullName>
    </submittedName>
</protein>
<keyword evidence="1" id="KW-0472">Membrane</keyword>
<evidence type="ECO:0000256" key="1">
    <source>
        <dbReference type="SAM" id="Phobius"/>
    </source>
</evidence>
<reference evidence="2 3" key="1">
    <citation type="submission" date="2015-12" db="EMBL/GenBank/DDBJ databases">
        <title>Dictyostelia acquired genes for synthesis and detection of signals that induce cell-type specialization by lateral gene transfer from prokaryotes.</title>
        <authorList>
            <person name="Gloeckner G."/>
            <person name="Schaap P."/>
        </authorList>
    </citation>
    <scope>NUCLEOTIDE SEQUENCE [LARGE SCALE GENOMIC DNA]</scope>
    <source>
        <strain evidence="2 3">TK</strain>
    </source>
</reference>
<sequence length="289" mass="32827">MWKRRECNKCAISIVIVCSSLFIAGCLLLGFGYKQFRSEPPPPPYFWSLNLCKLRNETWVGYPLDAGDICPTPEQMQELMEEGQPQKFNIPSSIVGESIPYEPVFYITNNVYGSVEISHKLRGDTIFTRSSSLTKLEKEEFAICGGKRIYVYRDGPQNEEEGDYIDHDCQNIKEGCEYEPARSLNAYSFLEATVHMTDIPEEGSQVILSVMLNANNASMIKLPEAYLEYKIAGRGPEQDAGLALMIVGAVFADLMPATAFFLLQKFYYEPKKREEEEDTKNMIPLMELQ</sequence>
<dbReference type="AlphaFoldDB" id="A0A152A7K3"/>
<organism evidence="2 3">
    <name type="scientific">Tieghemostelium lacteum</name>
    <name type="common">Slime mold</name>
    <name type="synonym">Dictyostelium lacteum</name>
    <dbReference type="NCBI Taxonomy" id="361077"/>
    <lineage>
        <taxon>Eukaryota</taxon>
        <taxon>Amoebozoa</taxon>
        <taxon>Evosea</taxon>
        <taxon>Eumycetozoa</taxon>
        <taxon>Dictyostelia</taxon>
        <taxon>Dictyosteliales</taxon>
        <taxon>Raperosteliaceae</taxon>
        <taxon>Tieghemostelium</taxon>
    </lineage>
</organism>
<dbReference type="EMBL" id="LODT01000004">
    <property type="protein sequence ID" value="KYR02220.1"/>
    <property type="molecule type" value="Genomic_DNA"/>
</dbReference>
<proteinExistence type="predicted"/>
<dbReference type="PROSITE" id="PS51257">
    <property type="entry name" value="PROKAR_LIPOPROTEIN"/>
    <property type="match status" value="1"/>
</dbReference>
<keyword evidence="3" id="KW-1185">Reference proteome</keyword>
<dbReference type="OMA" id="GCIYEPA"/>
<gene>
    <name evidence="2" type="ORF">DLAC_01040</name>
</gene>
<comment type="caution">
    <text evidence="2">The sequence shown here is derived from an EMBL/GenBank/DDBJ whole genome shotgun (WGS) entry which is preliminary data.</text>
</comment>
<accession>A0A152A7K3</accession>
<feature type="transmembrane region" description="Helical" evidence="1">
    <location>
        <begin position="12"/>
        <end position="33"/>
    </location>
</feature>
<evidence type="ECO:0000313" key="3">
    <source>
        <dbReference type="Proteomes" id="UP000076078"/>
    </source>
</evidence>
<dbReference type="OrthoDB" id="19003at2759"/>
<evidence type="ECO:0000313" key="2">
    <source>
        <dbReference type="EMBL" id="KYR02220.1"/>
    </source>
</evidence>
<dbReference type="FunCoup" id="A0A152A7K3">
    <property type="interactions" value="425"/>
</dbReference>
<dbReference type="InParanoid" id="A0A152A7K3"/>